<dbReference type="GO" id="GO:0046872">
    <property type="term" value="F:metal ion binding"/>
    <property type="evidence" value="ECO:0007669"/>
    <property type="project" value="UniProtKB-KW"/>
</dbReference>
<keyword evidence="8" id="KW-0805">Transcription regulation</keyword>
<evidence type="ECO:0000256" key="11">
    <source>
        <dbReference type="ARBA" id="ARBA00023242"/>
    </source>
</evidence>
<dbReference type="Pfam" id="PF13621">
    <property type="entry name" value="Cupin_8"/>
    <property type="match status" value="1"/>
</dbReference>
<dbReference type="PANTHER" id="PTHR12461">
    <property type="entry name" value="HYPOXIA-INDUCIBLE FACTOR 1 ALPHA INHIBITOR-RELATED"/>
    <property type="match status" value="1"/>
</dbReference>
<proteinExistence type="predicted"/>
<dbReference type="KEGG" id="tng:GSTEN00034429G001"/>
<evidence type="ECO:0000259" key="15">
    <source>
        <dbReference type="PROSITE" id="PS51184"/>
    </source>
</evidence>
<evidence type="ECO:0000256" key="3">
    <source>
        <dbReference type="ARBA" id="ARBA00022723"/>
    </source>
</evidence>
<dbReference type="GO" id="GO:0005634">
    <property type="term" value="C:nucleus"/>
    <property type="evidence" value="ECO:0007669"/>
    <property type="project" value="UniProtKB-SubCell"/>
</dbReference>
<dbReference type="InterPro" id="IPR003347">
    <property type="entry name" value="JmjC_dom"/>
</dbReference>
<reference evidence="16" key="1">
    <citation type="journal article" date="2004" name="Nature">
        <title>Genome duplication in the teleost fish Tetraodon nigroviridis reveals the early vertebrate proto-karyotype.</title>
        <authorList>
            <person name="Jaillon O."/>
            <person name="Aury J.-M."/>
            <person name="Brunet F."/>
            <person name="Petit J.-L."/>
            <person name="Stange-Thomann N."/>
            <person name="Mauceli E."/>
            <person name="Bouneau L."/>
            <person name="Fischer C."/>
            <person name="Ozouf-Costaz C."/>
            <person name="Bernot A."/>
            <person name="Nicaud S."/>
            <person name="Jaffe D."/>
            <person name="Fisher S."/>
            <person name="Lutfalla G."/>
            <person name="Dossat C."/>
            <person name="Segurens B."/>
            <person name="Dasilva C."/>
            <person name="Salanoubat M."/>
            <person name="Levy M."/>
            <person name="Boudet N."/>
            <person name="Castellano S."/>
            <person name="Anthouard V."/>
            <person name="Jubin C."/>
            <person name="Castelli V."/>
            <person name="Katinka M."/>
            <person name="Vacherie B."/>
            <person name="Biemont C."/>
            <person name="Skalli Z."/>
            <person name="Cattolico L."/>
            <person name="Poulain J."/>
            <person name="De Berardinis V."/>
            <person name="Cruaud C."/>
            <person name="Duprat S."/>
            <person name="Brottier P."/>
            <person name="Coutanceau J.-P."/>
            <person name="Gouzy J."/>
            <person name="Parra G."/>
            <person name="Lardier G."/>
            <person name="Chapple C."/>
            <person name="McKernan K.J."/>
            <person name="McEwan P."/>
            <person name="Bosak S."/>
            <person name="Kellis M."/>
            <person name="Volff J.-N."/>
            <person name="Guigo R."/>
            <person name="Zody M.C."/>
            <person name="Mesirov J."/>
            <person name="Lindblad-Toh K."/>
            <person name="Birren B."/>
            <person name="Nusbaum C."/>
            <person name="Kahn D."/>
            <person name="Robinson-Rechavi M."/>
            <person name="Laudet V."/>
            <person name="Schachter V."/>
            <person name="Quetier F."/>
            <person name="Saurin W."/>
            <person name="Scarpelli C."/>
            <person name="Wincker P."/>
            <person name="Lander E.S."/>
            <person name="Weissenbach J."/>
            <person name="Roest Crollius H."/>
        </authorList>
    </citation>
    <scope>NUCLEOTIDE SEQUENCE [LARGE SCALE GENOMIC DNA]</scope>
</reference>
<evidence type="ECO:0000256" key="4">
    <source>
        <dbReference type="ARBA" id="ARBA00022853"/>
    </source>
</evidence>
<evidence type="ECO:0000256" key="2">
    <source>
        <dbReference type="ARBA" id="ARBA00004123"/>
    </source>
</evidence>
<dbReference type="GO" id="GO:0048511">
    <property type="term" value="P:rhythmic process"/>
    <property type="evidence" value="ECO:0007669"/>
    <property type="project" value="UniProtKB-KW"/>
</dbReference>
<feature type="region of interest" description="Disordered" evidence="14">
    <location>
        <begin position="348"/>
        <end position="393"/>
    </location>
</feature>
<evidence type="ECO:0000256" key="1">
    <source>
        <dbReference type="ARBA" id="ARBA00001954"/>
    </source>
</evidence>
<keyword evidence="6" id="KW-0560">Oxidoreductase</keyword>
<evidence type="ECO:0000313" key="16">
    <source>
        <dbReference type="EMBL" id="CAG12223.1"/>
    </source>
</evidence>
<dbReference type="Gene3D" id="2.60.120.650">
    <property type="entry name" value="Cupin"/>
    <property type="match status" value="1"/>
</dbReference>
<dbReference type="InterPro" id="IPR056520">
    <property type="entry name" value="ARM_KDM8_N"/>
</dbReference>
<keyword evidence="5" id="KW-0223">Dioxygenase</keyword>
<evidence type="ECO:0000256" key="8">
    <source>
        <dbReference type="ARBA" id="ARBA00023015"/>
    </source>
</evidence>
<sequence length="469" mass="52098">TLWSKISAALPPSEEDFPLQFSDRVEPSVVEMLKRSRRLLYRETAEGSRMLQAQIILDYSWEKLNMGTWRHVDKDWRRVYSYGCLFKVAALCRRDPSADDVQQAVRTCDMALLMGAAIMDDILQVIVQILQKEVGESTHDEDEGEPSEVKRIKTARPHVPVITDELAVPRVKCPSLESFSANYLLPHKPAILEGIVDHWPAFNQHPWSIAYLRSVAGCRTVPVEVGSRYTDEEWSQTLLTLNDFMDRYILKKGGAKAVGYLAQHQLFDQIPELKEDIRLPDYCCLGEGDEEDITVNAWFGPEGTVSPLHQDPQHNFLAQVVGSKYIRLYSPEETDKLYPHQSQLLHNTSQVGPRSRGTAGTPFQHAPVSPPPSAGGGGESRPGSLPGLRQGSVPGLRAAARRRALHSRAALALRALAGAQLLRQLLVVVTARPPPLNAAKFDLFVVAVAAGINLRLILNYTTSTDCTSL</sequence>
<evidence type="ECO:0000256" key="5">
    <source>
        <dbReference type="ARBA" id="ARBA00022964"/>
    </source>
</evidence>
<evidence type="ECO:0000256" key="7">
    <source>
        <dbReference type="ARBA" id="ARBA00023004"/>
    </source>
</evidence>
<accession>Q4RHA9</accession>
<evidence type="ECO:0000256" key="10">
    <source>
        <dbReference type="ARBA" id="ARBA00023163"/>
    </source>
</evidence>
<evidence type="ECO:0000256" key="13">
    <source>
        <dbReference type="ARBA" id="ARBA00049800"/>
    </source>
</evidence>
<reference evidence="16" key="2">
    <citation type="submission" date="2004-02" db="EMBL/GenBank/DDBJ databases">
        <authorList>
            <consortium name="Genoscope"/>
            <consortium name="Whitehead Institute Centre for Genome Research"/>
        </authorList>
    </citation>
    <scope>NUCLEOTIDE SEQUENCE</scope>
</reference>
<keyword evidence="11" id="KW-0539">Nucleus</keyword>
<keyword evidence="10" id="KW-0804">Transcription</keyword>
<feature type="domain" description="JmjC" evidence="15">
    <location>
        <begin position="268"/>
        <end position="469"/>
    </location>
</feature>
<dbReference type="AlphaFoldDB" id="Q4RHA9"/>
<evidence type="ECO:0000256" key="12">
    <source>
        <dbReference type="ARBA" id="ARBA00023306"/>
    </source>
</evidence>
<keyword evidence="3" id="KW-0479">Metal-binding</keyword>
<evidence type="ECO:0000256" key="14">
    <source>
        <dbReference type="SAM" id="MobiDB-lite"/>
    </source>
</evidence>
<evidence type="ECO:0000256" key="9">
    <source>
        <dbReference type="ARBA" id="ARBA00023108"/>
    </source>
</evidence>
<keyword evidence="7" id="KW-0408">Iron</keyword>
<name>Q4RHA9_TETNG</name>
<dbReference type="PROSITE" id="PS51184">
    <property type="entry name" value="JMJC"/>
    <property type="match status" value="1"/>
</dbReference>
<keyword evidence="12" id="KW-0131">Cell cycle</keyword>
<protein>
    <recommendedName>
        <fullName evidence="13">JmjC domain-containing protein 5</fullName>
    </recommendedName>
</protein>
<comment type="cofactor">
    <cofactor evidence="1">
        <name>Fe(2+)</name>
        <dbReference type="ChEBI" id="CHEBI:29033"/>
    </cofactor>
</comment>
<dbReference type="PANTHER" id="PTHR12461:SF106">
    <property type="entry name" value="BIFUNCTIONAL PEPTIDASE AND ARGINYL-HYDROXYLASE JMJD5"/>
    <property type="match status" value="1"/>
</dbReference>
<keyword evidence="4" id="KW-0156">Chromatin regulator</keyword>
<dbReference type="SUPFAM" id="SSF51197">
    <property type="entry name" value="Clavaminate synthase-like"/>
    <property type="match status" value="1"/>
</dbReference>
<evidence type="ECO:0000256" key="6">
    <source>
        <dbReference type="ARBA" id="ARBA00023002"/>
    </source>
</evidence>
<dbReference type="EMBL" id="CAAE01015050">
    <property type="protein sequence ID" value="CAG12223.1"/>
    <property type="molecule type" value="Genomic_DNA"/>
</dbReference>
<dbReference type="GO" id="GO:0051864">
    <property type="term" value="F:histone H3K36 demethylase activity"/>
    <property type="evidence" value="ECO:0007669"/>
    <property type="project" value="TreeGrafter"/>
</dbReference>
<comment type="subcellular location">
    <subcellularLocation>
        <location evidence="2">Nucleus</location>
    </subcellularLocation>
</comment>
<dbReference type="OrthoDB" id="47172at2759"/>
<organism evidence="16">
    <name type="scientific">Tetraodon nigroviridis</name>
    <name type="common">Spotted green pufferfish</name>
    <name type="synonym">Chelonodon nigroviridis</name>
    <dbReference type="NCBI Taxonomy" id="99883"/>
    <lineage>
        <taxon>Eukaryota</taxon>
        <taxon>Metazoa</taxon>
        <taxon>Chordata</taxon>
        <taxon>Craniata</taxon>
        <taxon>Vertebrata</taxon>
        <taxon>Euteleostomi</taxon>
        <taxon>Actinopterygii</taxon>
        <taxon>Neopterygii</taxon>
        <taxon>Teleostei</taxon>
        <taxon>Neoteleostei</taxon>
        <taxon>Acanthomorphata</taxon>
        <taxon>Eupercaria</taxon>
        <taxon>Tetraodontiformes</taxon>
        <taxon>Tetradontoidea</taxon>
        <taxon>Tetraodontidae</taxon>
        <taxon>Tetraodon</taxon>
    </lineage>
</organism>
<keyword evidence="9" id="KW-0090">Biological rhythms</keyword>
<comment type="caution">
    <text evidence="16">The sequence shown here is derived from an EMBL/GenBank/DDBJ whole genome shotgun (WGS) entry which is preliminary data.</text>
</comment>
<feature type="non-terminal residue" evidence="16">
    <location>
        <position position="1"/>
    </location>
</feature>
<dbReference type="InterPro" id="IPR041667">
    <property type="entry name" value="Cupin_8"/>
</dbReference>
<dbReference type="Pfam" id="PF24472">
    <property type="entry name" value="ARM_KDM8_N"/>
    <property type="match status" value="1"/>
</dbReference>
<gene>
    <name evidence="16" type="ORF">GSTENG00034429001</name>
</gene>